<evidence type="ECO:0000256" key="4">
    <source>
        <dbReference type="SAM" id="MobiDB-lite"/>
    </source>
</evidence>
<keyword evidence="9" id="KW-1185">Reference proteome</keyword>
<evidence type="ECO:0000256" key="1">
    <source>
        <dbReference type="ARBA" id="ARBA00022630"/>
    </source>
</evidence>
<evidence type="ECO:0000259" key="5">
    <source>
        <dbReference type="Pfam" id="PF03358"/>
    </source>
</evidence>
<dbReference type="InterPro" id="IPR051814">
    <property type="entry name" value="NAD(P)H-dep_FMN_reductase"/>
</dbReference>
<dbReference type="GO" id="GO:0052873">
    <property type="term" value="F:FMN reductase (NADPH) activity"/>
    <property type="evidence" value="ECO:0007669"/>
    <property type="project" value="UniProtKB-EC"/>
</dbReference>
<sequence>MRSLVVVTAGLSSPSTTRALADALSAATSSQVTARGEGVEVTVLELRELAGELADAMTNWGSPTPHLEEAKSAVIQADGLIAVSPVFQGSYSGLFKMFFDTLEPHALNGLPTLIAATGGSSRHALVLDYALRPLLNYLHATVVPTGVFHATEDYGTTEGARNEQRIERAARELADLMVRPLDRVAGLAGAMDEKSSAVTGIDAASESDSDPTGFRALLADHNGQPG</sequence>
<keyword evidence="2" id="KW-0288">FMN</keyword>
<dbReference type="Proteomes" id="UP000594905">
    <property type="component" value="Chromosome"/>
</dbReference>
<dbReference type="Pfam" id="PF03358">
    <property type="entry name" value="FMN_red"/>
    <property type="match status" value="1"/>
</dbReference>
<proteinExistence type="predicted"/>
<dbReference type="PANTHER" id="PTHR43408">
    <property type="entry name" value="FMN REDUCTASE (NADPH)"/>
    <property type="match status" value="1"/>
</dbReference>
<evidence type="ECO:0000313" key="8">
    <source>
        <dbReference type="Proteomes" id="UP000249264"/>
    </source>
</evidence>
<dbReference type="OrthoDB" id="1643408at2"/>
<reference evidence="7 8" key="1">
    <citation type="submission" date="2018-06" db="EMBL/GenBank/DDBJ databases">
        <authorList>
            <consortium name="Pathogen Informatics"/>
            <person name="Doyle S."/>
        </authorList>
    </citation>
    <scope>NUCLEOTIDE SEQUENCE [LARGE SCALE GENOMIC DNA]</scope>
    <source>
        <strain evidence="7 8">NCTC10288</strain>
    </source>
</reference>
<dbReference type="GeneID" id="70783020"/>
<dbReference type="InterPro" id="IPR029039">
    <property type="entry name" value="Flavoprotein-like_sf"/>
</dbReference>
<dbReference type="RefSeq" id="WP_039675676.1">
    <property type="nucleotide sequence ID" value="NZ_CP065689.1"/>
</dbReference>
<keyword evidence="3 7" id="KW-0560">Oxidoreductase</keyword>
<evidence type="ECO:0000256" key="3">
    <source>
        <dbReference type="ARBA" id="ARBA00023002"/>
    </source>
</evidence>
<dbReference type="AlphaFoldDB" id="A0A2X4RCR8"/>
<dbReference type="EC" id="1.5.1.38" evidence="7"/>
<dbReference type="SUPFAM" id="SSF52218">
    <property type="entry name" value="Flavoproteins"/>
    <property type="match status" value="1"/>
</dbReference>
<dbReference type="EMBL" id="CP065689">
    <property type="protein sequence ID" value="QPS59030.1"/>
    <property type="molecule type" value="Genomic_DNA"/>
</dbReference>
<gene>
    <name evidence="7" type="primary">ssuE</name>
    <name evidence="6" type="ORF">I6G51_08915</name>
    <name evidence="7" type="ORF">NCTC10288_01108</name>
</gene>
<feature type="region of interest" description="Disordered" evidence="4">
    <location>
        <begin position="192"/>
        <end position="226"/>
    </location>
</feature>
<organism evidence="7 8">
    <name type="scientific">Corynebacterium minutissimum</name>
    <dbReference type="NCBI Taxonomy" id="38301"/>
    <lineage>
        <taxon>Bacteria</taxon>
        <taxon>Bacillati</taxon>
        <taxon>Actinomycetota</taxon>
        <taxon>Actinomycetes</taxon>
        <taxon>Mycobacteriales</taxon>
        <taxon>Corynebacteriaceae</taxon>
        <taxon>Corynebacterium</taxon>
    </lineage>
</organism>
<evidence type="ECO:0000256" key="2">
    <source>
        <dbReference type="ARBA" id="ARBA00022643"/>
    </source>
</evidence>
<dbReference type="PANTHER" id="PTHR43408:SF2">
    <property type="entry name" value="FMN REDUCTASE (NADPH)"/>
    <property type="match status" value="1"/>
</dbReference>
<evidence type="ECO:0000313" key="9">
    <source>
        <dbReference type="Proteomes" id="UP000594905"/>
    </source>
</evidence>
<evidence type="ECO:0000313" key="7">
    <source>
        <dbReference type="EMBL" id="SQH99811.1"/>
    </source>
</evidence>
<protein>
    <submittedName>
        <fullName evidence="6">FMN reductase</fullName>
    </submittedName>
    <submittedName>
        <fullName evidence="7">Oxidoreductase</fullName>
        <ecNumber evidence="7">1.5.1.38</ecNumber>
    </submittedName>
</protein>
<dbReference type="Proteomes" id="UP000249264">
    <property type="component" value="Chromosome 1"/>
</dbReference>
<accession>A0A2X4RCR8</accession>
<dbReference type="InterPro" id="IPR005025">
    <property type="entry name" value="FMN_Rdtase-like_dom"/>
</dbReference>
<dbReference type="NCBIfam" id="TIGR04037">
    <property type="entry name" value="LLM_duo_CE1759"/>
    <property type="match status" value="1"/>
</dbReference>
<reference evidence="6 9" key="2">
    <citation type="submission" date="2020-12" db="EMBL/GenBank/DDBJ databases">
        <title>FDA dAtabase for Regulatory Grade micrObial Sequences (FDA-ARGOS): Supporting development and validation of Infectious Disease Dx tests.</title>
        <authorList>
            <person name="Sproer C."/>
            <person name="Gronow S."/>
            <person name="Severitt S."/>
            <person name="Schroder I."/>
            <person name="Tallon L."/>
            <person name="Sadzewicz L."/>
            <person name="Zhao X."/>
            <person name="Boylan J."/>
            <person name="Ott S."/>
            <person name="Bowen H."/>
            <person name="Vavikolanu K."/>
            <person name="Mehta A."/>
            <person name="Aluvathingal J."/>
            <person name="Nadendla S."/>
            <person name="Lowell S."/>
            <person name="Myers T."/>
            <person name="Yan Y."/>
            <person name="Sichtig H."/>
        </authorList>
    </citation>
    <scope>NUCLEOTIDE SEQUENCE [LARGE SCALE GENOMIC DNA]</scope>
    <source>
        <strain evidence="6 9">FDAARGOS_894</strain>
    </source>
</reference>
<dbReference type="KEGG" id="cmin:NCTC10288_01108"/>
<dbReference type="EMBL" id="LS483460">
    <property type="protein sequence ID" value="SQH99811.1"/>
    <property type="molecule type" value="Genomic_DNA"/>
</dbReference>
<feature type="domain" description="NADPH-dependent FMN reductase-like" evidence="5">
    <location>
        <begin position="4"/>
        <end position="152"/>
    </location>
</feature>
<dbReference type="Gene3D" id="3.40.50.360">
    <property type="match status" value="1"/>
</dbReference>
<name>A0A2X4RCR8_9CORY</name>
<keyword evidence="1" id="KW-0285">Flavoprotein</keyword>
<dbReference type="STRING" id="38301.NX84_08015"/>
<evidence type="ECO:0000313" key="6">
    <source>
        <dbReference type="EMBL" id="QPS59030.1"/>
    </source>
</evidence>
<dbReference type="InterPro" id="IPR023932">
    <property type="entry name" value="CE1759_FMN_reduct"/>
</dbReference>